<comment type="similarity">
    <text evidence="2">Belongs to the amino acid-polyamine-organocation (APC) superfamily. Spore germination protein (SGP) (TC 2.A.3.9) family.</text>
</comment>
<feature type="transmembrane region" description="Helical" evidence="8">
    <location>
        <begin position="273"/>
        <end position="295"/>
    </location>
</feature>
<keyword evidence="6 8" id="KW-1133">Transmembrane helix</keyword>
<dbReference type="AlphaFoldDB" id="A0A433Y749"/>
<keyword evidence="3" id="KW-0813">Transport</keyword>
<dbReference type="EMBL" id="RZNY01000013">
    <property type="protein sequence ID" value="RUT45204.1"/>
    <property type="molecule type" value="Genomic_DNA"/>
</dbReference>
<keyword evidence="7 8" id="KW-0472">Membrane</keyword>
<dbReference type="GO" id="GO:0016020">
    <property type="term" value="C:membrane"/>
    <property type="evidence" value="ECO:0007669"/>
    <property type="project" value="UniProtKB-SubCell"/>
</dbReference>
<sequence>MLEGGKISIRQLTILVMLVTIGDSILVLPSISTFYAQQDAWVSSFIGMTAGLLVVYVFCMVGQLYPHLTLIQSIQQILGKWVGAIVSLLFLAYFFLSATAHTREVGDFLNIEMIQETPLQASQILFISIVIMAARLGLEVIGRTAEFFTPLILIIFLILIMFLLPQIELERIEPLLENGIKPVLMGSIPCLAFPFLELVTFLMILPYVTQTKKIRQGFLQGALFGGIVLIIIIAMSVLVLGADETSRSIYPSYSLARKISLGRFLERVESSIALMWLLTISIKITLYFYAFILGLAQLFKLKEYRMLALPAAMLLIVLSPLISPNITYYNVLIAKYWPYLDLTYGLLFPLLLIGVYYVRKISKKPTEA</sequence>
<dbReference type="PANTHER" id="PTHR34975">
    <property type="entry name" value="SPORE GERMINATION PROTEIN A2"/>
    <property type="match status" value="1"/>
</dbReference>
<protein>
    <submittedName>
        <fullName evidence="9">Spore gernimation protein</fullName>
    </submittedName>
</protein>
<feature type="transmembrane region" description="Helical" evidence="8">
    <location>
        <begin position="12"/>
        <end position="35"/>
    </location>
</feature>
<evidence type="ECO:0000256" key="8">
    <source>
        <dbReference type="SAM" id="Phobius"/>
    </source>
</evidence>
<feature type="transmembrane region" description="Helical" evidence="8">
    <location>
        <begin position="41"/>
        <end position="65"/>
    </location>
</feature>
<feature type="transmembrane region" description="Helical" evidence="8">
    <location>
        <begin position="307"/>
        <end position="330"/>
    </location>
</feature>
<dbReference type="Proteomes" id="UP000279446">
    <property type="component" value="Unassembled WGS sequence"/>
</dbReference>
<feature type="transmembrane region" description="Helical" evidence="8">
    <location>
        <begin position="77"/>
        <end position="100"/>
    </location>
</feature>
<evidence type="ECO:0000256" key="7">
    <source>
        <dbReference type="ARBA" id="ARBA00023136"/>
    </source>
</evidence>
<gene>
    <name evidence="9" type="ORF">EJP82_16115</name>
</gene>
<feature type="transmembrane region" description="Helical" evidence="8">
    <location>
        <begin position="184"/>
        <end position="205"/>
    </location>
</feature>
<dbReference type="GO" id="GO:0009847">
    <property type="term" value="P:spore germination"/>
    <property type="evidence" value="ECO:0007669"/>
    <property type="project" value="InterPro"/>
</dbReference>
<dbReference type="Gene3D" id="1.20.1740.10">
    <property type="entry name" value="Amino acid/polyamine transporter I"/>
    <property type="match status" value="1"/>
</dbReference>
<comment type="subcellular location">
    <subcellularLocation>
        <location evidence="1">Membrane</location>
        <topology evidence="1">Multi-pass membrane protein</topology>
    </subcellularLocation>
</comment>
<keyword evidence="4" id="KW-0309">Germination</keyword>
<keyword evidence="10" id="KW-1185">Reference proteome</keyword>
<dbReference type="InterPro" id="IPR004761">
    <property type="entry name" value="Spore_GerAB"/>
</dbReference>
<feature type="transmembrane region" description="Helical" evidence="8">
    <location>
        <begin position="120"/>
        <end position="138"/>
    </location>
</feature>
<dbReference type="NCBIfam" id="TIGR00912">
    <property type="entry name" value="2A0309"/>
    <property type="match status" value="1"/>
</dbReference>
<evidence type="ECO:0000256" key="4">
    <source>
        <dbReference type="ARBA" id="ARBA00022544"/>
    </source>
</evidence>
<evidence type="ECO:0000256" key="2">
    <source>
        <dbReference type="ARBA" id="ARBA00007998"/>
    </source>
</evidence>
<dbReference type="RefSeq" id="WP_127193096.1">
    <property type="nucleotide sequence ID" value="NZ_RZNY01000013.1"/>
</dbReference>
<dbReference type="OrthoDB" id="2078716at2"/>
<evidence type="ECO:0000313" key="9">
    <source>
        <dbReference type="EMBL" id="RUT45204.1"/>
    </source>
</evidence>
<dbReference type="PANTHER" id="PTHR34975:SF2">
    <property type="entry name" value="SPORE GERMINATION PROTEIN A2"/>
    <property type="match status" value="1"/>
</dbReference>
<dbReference type="Pfam" id="PF03845">
    <property type="entry name" value="Spore_permease"/>
    <property type="match status" value="1"/>
</dbReference>
<evidence type="ECO:0000256" key="5">
    <source>
        <dbReference type="ARBA" id="ARBA00022692"/>
    </source>
</evidence>
<name>A0A433Y749_9BACL</name>
<feature type="transmembrane region" description="Helical" evidence="8">
    <location>
        <begin position="145"/>
        <end position="164"/>
    </location>
</feature>
<evidence type="ECO:0000256" key="6">
    <source>
        <dbReference type="ARBA" id="ARBA00022989"/>
    </source>
</evidence>
<organism evidence="9 10">
    <name type="scientific">Paenibacillus anaericanus</name>
    <dbReference type="NCBI Taxonomy" id="170367"/>
    <lineage>
        <taxon>Bacteria</taxon>
        <taxon>Bacillati</taxon>
        <taxon>Bacillota</taxon>
        <taxon>Bacilli</taxon>
        <taxon>Bacillales</taxon>
        <taxon>Paenibacillaceae</taxon>
        <taxon>Paenibacillus</taxon>
    </lineage>
</organism>
<comment type="caution">
    <text evidence="9">The sequence shown here is derived from an EMBL/GenBank/DDBJ whole genome shotgun (WGS) entry which is preliminary data.</text>
</comment>
<evidence type="ECO:0000313" key="10">
    <source>
        <dbReference type="Proteomes" id="UP000279446"/>
    </source>
</evidence>
<proteinExistence type="inferred from homology"/>
<accession>A0A433Y749</accession>
<evidence type="ECO:0000256" key="1">
    <source>
        <dbReference type="ARBA" id="ARBA00004141"/>
    </source>
</evidence>
<keyword evidence="5 8" id="KW-0812">Transmembrane</keyword>
<feature type="transmembrane region" description="Helical" evidence="8">
    <location>
        <begin position="217"/>
        <end position="242"/>
    </location>
</feature>
<feature type="transmembrane region" description="Helical" evidence="8">
    <location>
        <begin position="336"/>
        <end position="358"/>
    </location>
</feature>
<evidence type="ECO:0000256" key="3">
    <source>
        <dbReference type="ARBA" id="ARBA00022448"/>
    </source>
</evidence>
<reference evidence="9 10" key="1">
    <citation type="submission" date="2018-12" db="EMBL/GenBank/DDBJ databases">
        <authorList>
            <person name="Sun L."/>
            <person name="Chen Z."/>
        </authorList>
    </citation>
    <scope>NUCLEOTIDE SEQUENCE [LARGE SCALE GENOMIC DNA]</scope>
    <source>
        <strain evidence="9 10">DSM 15890</strain>
    </source>
</reference>